<feature type="active site" description="Proton acceptor" evidence="4">
    <location>
        <position position="261"/>
    </location>
</feature>
<dbReference type="Gene3D" id="1.10.10.10">
    <property type="entry name" value="Winged helix-like DNA-binding domain superfamily/Winged helix DNA-binding domain"/>
    <property type="match status" value="1"/>
</dbReference>
<dbReference type="PIRSF" id="PIRSF005739">
    <property type="entry name" value="O-mtase"/>
    <property type="match status" value="1"/>
</dbReference>
<dbReference type="PANTHER" id="PTHR43712">
    <property type="entry name" value="PUTATIVE (AFU_ORTHOLOGUE AFUA_4G14580)-RELATED"/>
    <property type="match status" value="1"/>
</dbReference>
<dbReference type="InterPro" id="IPR029063">
    <property type="entry name" value="SAM-dependent_MTases_sf"/>
</dbReference>
<evidence type="ECO:0000259" key="5">
    <source>
        <dbReference type="Pfam" id="PF00891"/>
    </source>
</evidence>
<dbReference type="InterPro" id="IPR012967">
    <property type="entry name" value="COMT_dimerisation"/>
</dbReference>
<evidence type="ECO:0000259" key="6">
    <source>
        <dbReference type="Pfam" id="PF08100"/>
    </source>
</evidence>
<dbReference type="PROSITE" id="PS51683">
    <property type="entry name" value="SAM_OMT_II"/>
    <property type="match status" value="1"/>
</dbReference>
<dbReference type="InterPro" id="IPR016461">
    <property type="entry name" value="COMT-like"/>
</dbReference>
<organism evidence="7 8">
    <name type="scientific">Chlorella sorokiniana</name>
    <name type="common">Freshwater green alga</name>
    <dbReference type="NCBI Taxonomy" id="3076"/>
    <lineage>
        <taxon>Eukaryota</taxon>
        <taxon>Viridiplantae</taxon>
        <taxon>Chlorophyta</taxon>
        <taxon>core chlorophytes</taxon>
        <taxon>Trebouxiophyceae</taxon>
        <taxon>Chlorellales</taxon>
        <taxon>Chlorellaceae</taxon>
        <taxon>Chlorella clade</taxon>
        <taxon>Chlorella</taxon>
    </lineage>
</organism>
<keyword evidence="3" id="KW-0949">S-adenosyl-L-methionine</keyword>
<dbReference type="InterPro" id="IPR001077">
    <property type="entry name" value="COMT_C"/>
</dbReference>
<gene>
    <name evidence="7" type="ORF">C2E21_2892</name>
</gene>
<dbReference type="SUPFAM" id="SSF46785">
    <property type="entry name" value="Winged helix' DNA-binding domain"/>
    <property type="match status" value="1"/>
</dbReference>
<evidence type="ECO:0000256" key="3">
    <source>
        <dbReference type="ARBA" id="ARBA00022691"/>
    </source>
</evidence>
<comment type="caution">
    <text evidence="7">The sequence shown here is derived from an EMBL/GenBank/DDBJ whole genome shotgun (WGS) entry which is preliminary data.</text>
</comment>
<feature type="domain" description="O-methyltransferase C-terminal" evidence="5">
    <location>
        <begin position="115"/>
        <end position="332"/>
    </location>
</feature>
<dbReference type="Pfam" id="PF08100">
    <property type="entry name" value="Dimerisation"/>
    <property type="match status" value="1"/>
</dbReference>
<dbReference type="STRING" id="3076.A0A2P6TWE9"/>
<dbReference type="GO" id="GO:0008171">
    <property type="term" value="F:O-methyltransferase activity"/>
    <property type="evidence" value="ECO:0007669"/>
    <property type="project" value="InterPro"/>
</dbReference>
<name>A0A2P6TWE9_CHLSO</name>
<dbReference type="AlphaFoldDB" id="A0A2P6TWE9"/>
<dbReference type="SUPFAM" id="SSF53335">
    <property type="entry name" value="S-adenosyl-L-methionine-dependent methyltransferases"/>
    <property type="match status" value="1"/>
</dbReference>
<evidence type="ECO:0000313" key="7">
    <source>
        <dbReference type="EMBL" id="PRW58384.1"/>
    </source>
</evidence>
<feature type="domain" description="O-methyltransferase dimerisation" evidence="6">
    <location>
        <begin position="19"/>
        <end position="92"/>
    </location>
</feature>
<sequence>MTHADPAQAAAELVHNASGAFMQTQCLYTAAKLGVADALAAAGGAASAAELGEAVGAKPDQLERVLRFLVTMGIFDEPSRGIFANNAASELLRSNQPHSMKDMVLHLGFESYGGWSKLADAVRSSYPEDSFPLKDWTGGLDYWGWLNKHPEEATHFNRFMEANSAAMKPAILQGYDWSQHADATIADIGGSAGGMLGALLSEHRGMRGILFDRPPVIEEAHEVWAAAHPTIPIGDRIQLVGGDFFDSVPAADVYLLKHILHDWNDEDSVKILKTVRKAASPQSRILLCEVVLPEERLDNPAPLAVDLQMLVMCGSKERSAREWAALFQASGWELEAVVPLGVPTKHGIVVGRPV</sequence>
<accession>A0A2P6TWE9</accession>
<evidence type="ECO:0000256" key="4">
    <source>
        <dbReference type="PIRSR" id="PIRSR005739-1"/>
    </source>
</evidence>
<dbReference type="InterPro" id="IPR036388">
    <property type="entry name" value="WH-like_DNA-bd_sf"/>
</dbReference>
<keyword evidence="2" id="KW-0808">Transferase</keyword>
<evidence type="ECO:0000256" key="1">
    <source>
        <dbReference type="ARBA" id="ARBA00022603"/>
    </source>
</evidence>
<dbReference type="PANTHER" id="PTHR43712:SF2">
    <property type="entry name" value="O-METHYLTRANSFERASE CICE"/>
    <property type="match status" value="1"/>
</dbReference>
<dbReference type="InterPro" id="IPR036390">
    <property type="entry name" value="WH_DNA-bd_sf"/>
</dbReference>
<proteinExistence type="predicted"/>
<keyword evidence="8" id="KW-1185">Reference proteome</keyword>
<dbReference type="OrthoDB" id="1606438at2759"/>
<dbReference type="EMBL" id="LHPG02000005">
    <property type="protein sequence ID" value="PRW58384.1"/>
    <property type="molecule type" value="Genomic_DNA"/>
</dbReference>
<evidence type="ECO:0000313" key="8">
    <source>
        <dbReference type="Proteomes" id="UP000239899"/>
    </source>
</evidence>
<keyword evidence="1 7" id="KW-0489">Methyltransferase</keyword>
<protein>
    <submittedName>
        <fullName evidence="7">Hydroxyneurosporene methyltransferase</fullName>
    </submittedName>
</protein>
<dbReference type="Gene3D" id="3.40.50.150">
    <property type="entry name" value="Vaccinia Virus protein VP39"/>
    <property type="match status" value="1"/>
</dbReference>
<dbReference type="Proteomes" id="UP000239899">
    <property type="component" value="Unassembled WGS sequence"/>
</dbReference>
<dbReference type="Pfam" id="PF00891">
    <property type="entry name" value="Methyltransf_2"/>
    <property type="match status" value="1"/>
</dbReference>
<evidence type="ECO:0000256" key="2">
    <source>
        <dbReference type="ARBA" id="ARBA00022679"/>
    </source>
</evidence>
<dbReference type="GO" id="GO:0032259">
    <property type="term" value="P:methylation"/>
    <property type="evidence" value="ECO:0007669"/>
    <property type="project" value="UniProtKB-KW"/>
</dbReference>
<dbReference type="GO" id="GO:0046983">
    <property type="term" value="F:protein dimerization activity"/>
    <property type="evidence" value="ECO:0007669"/>
    <property type="project" value="InterPro"/>
</dbReference>
<reference evidence="7 8" key="1">
    <citation type="journal article" date="2018" name="Plant J.">
        <title>Genome sequences of Chlorella sorokiniana UTEX 1602 and Micractinium conductrix SAG 241.80: implications to maltose excretion by a green alga.</title>
        <authorList>
            <person name="Arriola M.B."/>
            <person name="Velmurugan N."/>
            <person name="Zhang Y."/>
            <person name="Plunkett M.H."/>
            <person name="Hondzo H."/>
            <person name="Barney B.M."/>
        </authorList>
    </citation>
    <scope>NUCLEOTIDE SEQUENCE [LARGE SCALE GENOMIC DNA]</scope>
    <source>
        <strain evidence="8">UTEX 1602</strain>
    </source>
</reference>